<evidence type="ECO:0000313" key="4">
    <source>
        <dbReference type="Proteomes" id="UP000243459"/>
    </source>
</evidence>
<protein>
    <submittedName>
        <fullName evidence="3">Uncharacterized protein</fullName>
    </submittedName>
</protein>
<dbReference type="Gramene" id="ONK73967">
    <property type="protein sequence ID" value="ONK73967"/>
    <property type="gene ID" value="A4U43_C03F1430"/>
</dbReference>
<organism evidence="3 4">
    <name type="scientific">Asparagus officinalis</name>
    <name type="common">Garden asparagus</name>
    <dbReference type="NCBI Taxonomy" id="4686"/>
    <lineage>
        <taxon>Eukaryota</taxon>
        <taxon>Viridiplantae</taxon>
        <taxon>Streptophyta</taxon>
        <taxon>Embryophyta</taxon>
        <taxon>Tracheophyta</taxon>
        <taxon>Spermatophyta</taxon>
        <taxon>Magnoliopsida</taxon>
        <taxon>Liliopsida</taxon>
        <taxon>Asparagales</taxon>
        <taxon>Asparagaceae</taxon>
        <taxon>Asparagoideae</taxon>
        <taxon>Asparagus</taxon>
    </lineage>
</organism>
<reference evidence="4" key="1">
    <citation type="journal article" date="2017" name="Nat. Commun.">
        <title>The asparagus genome sheds light on the origin and evolution of a young Y chromosome.</title>
        <authorList>
            <person name="Harkess A."/>
            <person name="Zhou J."/>
            <person name="Xu C."/>
            <person name="Bowers J.E."/>
            <person name="Van der Hulst R."/>
            <person name="Ayyampalayam S."/>
            <person name="Mercati F."/>
            <person name="Riccardi P."/>
            <person name="McKain M.R."/>
            <person name="Kakrana A."/>
            <person name="Tang H."/>
            <person name="Ray J."/>
            <person name="Groenendijk J."/>
            <person name="Arikit S."/>
            <person name="Mathioni S.M."/>
            <person name="Nakano M."/>
            <person name="Shan H."/>
            <person name="Telgmann-Rauber A."/>
            <person name="Kanno A."/>
            <person name="Yue Z."/>
            <person name="Chen H."/>
            <person name="Li W."/>
            <person name="Chen Y."/>
            <person name="Xu X."/>
            <person name="Zhang Y."/>
            <person name="Luo S."/>
            <person name="Chen H."/>
            <person name="Gao J."/>
            <person name="Mao Z."/>
            <person name="Pires J.C."/>
            <person name="Luo M."/>
            <person name="Kudrna D."/>
            <person name="Wing R.A."/>
            <person name="Meyers B.C."/>
            <person name="Yi K."/>
            <person name="Kong H."/>
            <person name="Lavrijsen P."/>
            <person name="Sunseri F."/>
            <person name="Falavigna A."/>
            <person name="Ye Y."/>
            <person name="Leebens-Mack J.H."/>
            <person name="Chen G."/>
        </authorList>
    </citation>
    <scope>NUCLEOTIDE SEQUENCE [LARGE SCALE GENOMIC DNA]</scope>
    <source>
        <strain evidence="4">cv. DH0086</strain>
    </source>
</reference>
<dbReference type="Gene3D" id="2.130.10.10">
    <property type="entry name" value="YVTN repeat-like/Quinoprotein amine dehydrogenase"/>
    <property type="match status" value="1"/>
</dbReference>
<evidence type="ECO:0000313" key="3">
    <source>
        <dbReference type="EMBL" id="ONK73967.1"/>
    </source>
</evidence>
<dbReference type="InterPro" id="IPR036322">
    <property type="entry name" value="WD40_repeat_dom_sf"/>
</dbReference>
<proteinExistence type="predicted"/>
<dbReference type="AlphaFoldDB" id="A0A5P1F980"/>
<evidence type="ECO:0000256" key="1">
    <source>
        <dbReference type="ARBA" id="ARBA00022574"/>
    </source>
</evidence>
<dbReference type="EMBL" id="CM007383">
    <property type="protein sequence ID" value="ONK73967.1"/>
    <property type="molecule type" value="Genomic_DNA"/>
</dbReference>
<keyword evidence="4" id="KW-1185">Reference proteome</keyword>
<keyword evidence="2" id="KW-0677">Repeat</keyword>
<accession>A0A5P1F980</accession>
<keyword evidence="1" id="KW-0853">WD repeat</keyword>
<sequence>MEVLEVKNSLANSFGAPKELGFWKKELSAAGNVKPSKSFEVQPRPGDFVSSLSFSPNVNHMLASWDNQVRCWEIMAGSVLSRAAMSHYQPVLCSSQKDDESTVLTVRCDNIAKMLPLVSGGQPMQDVAHYAPVKEVTWTEQLNCIVQPGPIDFYILSDLQGDGSIVFSRGYGKDCQNVTLDIWWPIYVDTGRLWQVVVRQRQRYLLTNWLVAGRFCQLAVRQMQPHPITNWFFAVHGRMMDPQCSLEDVIRLLKCDLISGG</sequence>
<name>A0A5P1F980_ASPOF</name>
<dbReference type="SUPFAM" id="SSF50978">
    <property type="entry name" value="WD40 repeat-like"/>
    <property type="match status" value="1"/>
</dbReference>
<gene>
    <name evidence="3" type="ORF">A4U43_C03F1430</name>
</gene>
<dbReference type="InterPro" id="IPR015943">
    <property type="entry name" value="WD40/YVTN_repeat-like_dom_sf"/>
</dbReference>
<evidence type="ECO:0000256" key="2">
    <source>
        <dbReference type="ARBA" id="ARBA00022737"/>
    </source>
</evidence>
<dbReference type="Proteomes" id="UP000243459">
    <property type="component" value="Chromosome 3"/>
</dbReference>
<dbReference type="PANTHER" id="PTHR10971">
    <property type="entry name" value="MRNA EXPORT FACTOR AND BUB3"/>
    <property type="match status" value="1"/>
</dbReference>